<dbReference type="STRING" id="1403316.PRV_00735"/>
<reference evidence="1 2" key="1">
    <citation type="journal article" date="2013" name="Genome Announc.">
        <title>Genome Sequence of Mycoplasma parvum (Formerly Eperythrozoon parvum), a Diminutive Hemoplasma of the Pig.</title>
        <authorList>
            <person name="do Nascimento N.C."/>
            <person name="Dos Santos A.P."/>
            <person name="Chu Y."/>
            <person name="Guimaraes A.M."/>
            <person name="Pagliaro A."/>
            <person name="Messick J.B."/>
        </authorList>
    </citation>
    <scope>NUCLEOTIDE SEQUENCE [LARGE SCALE GENOMIC DNA]</scope>
    <source>
        <strain evidence="1 2">Indiana</strain>
    </source>
</reference>
<proteinExistence type="predicted"/>
<sequence length="216" mass="24152">MITGGAGALTIGGMKLKEKLEDKKLHKLVVAGETSTANSSSVFLLPSNVDLQKNENFANKREQDIEGKGNSHISVNSLDNNSVKIEFTGALSKEKELNVDNISSNSEIIWKYVLKVGKKQECLSWSDRSNPPIDDCTSIWSQKVLNDHINVDVWWIEGGEKDIEKLLEEWESSRYDLEEFKLKEKWDTSKGLSSLEGKGNCMVSRDNGNLKIKCSS</sequence>
<evidence type="ECO:0000313" key="1">
    <source>
        <dbReference type="EMBL" id="AGX88913.1"/>
    </source>
</evidence>
<organism evidence="1 2">
    <name type="scientific">Mycoplasma parvum str. Indiana</name>
    <dbReference type="NCBI Taxonomy" id="1403316"/>
    <lineage>
        <taxon>Bacteria</taxon>
        <taxon>Bacillati</taxon>
        <taxon>Mycoplasmatota</taxon>
        <taxon>Mollicutes</taxon>
        <taxon>Mycoplasmataceae</taxon>
        <taxon>Mycoplasma</taxon>
    </lineage>
</organism>
<keyword evidence="2" id="KW-1185">Reference proteome</keyword>
<gene>
    <name evidence="1" type="ORF">PRV_00735</name>
</gene>
<dbReference type="KEGG" id="mpv:PRV_00735"/>
<dbReference type="HOGENOM" id="CLU_1276470_0_0_14"/>
<dbReference type="Proteomes" id="UP000017119">
    <property type="component" value="Chromosome"/>
</dbReference>
<evidence type="ECO:0000313" key="2">
    <source>
        <dbReference type="Proteomes" id="UP000017119"/>
    </source>
</evidence>
<dbReference type="AlphaFoldDB" id="U5NFC3"/>
<dbReference type="PATRIC" id="fig|1403316.3.peg.122"/>
<protein>
    <submittedName>
        <fullName evidence="1">Uncharacterized protein</fullName>
    </submittedName>
</protein>
<name>U5NFC3_9MOLU</name>
<dbReference type="EMBL" id="CP006771">
    <property type="protein sequence ID" value="AGX88913.1"/>
    <property type="molecule type" value="Genomic_DNA"/>
</dbReference>
<accession>U5NFC3</accession>